<dbReference type="OrthoDB" id="189700at2157"/>
<sequence>MPDCNHCGAHVSDQFARVFADEYGEVHACPSCSANAGIAEVARERAHKA</sequence>
<dbReference type="EMBL" id="FOCX01000004">
    <property type="protein sequence ID" value="SEN69404.1"/>
    <property type="molecule type" value="Genomic_DNA"/>
</dbReference>
<evidence type="ECO:0008006" key="3">
    <source>
        <dbReference type="Google" id="ProtNLM"/>
    </source>
</evidence>
<reference evidence="2" key="1">
    <citation type="submission" date="2016-10" db="EMBL/GenBank/DDBJ databases">
        <authorList>
            <person name="Varghese N."/>
            <person name="Submissions S."/>
        </authorList>
    </citation>
    <scope>NUCLEOTIDE SEQUENCE [LARGE SCALE GENOMIC DNA]</scope>
    <source>
        <strain evidence="2">IBRC-M 10043</strain>
    </source>
</reference>
<evidence type="ECO:0000313" key="2">
    <source>
        <dbReference type="Proteomes" id="UP000198775"/>
    </source>
</evidence>
<dbReference type="AlphaFoldDB" id="A0A1H8ILJ6"/>
<dbReference type="RefSeq" id="WP_170845344.1">
    <property type="nucleotide sequence ID" value="NZ_FOCX01000004.1"/>
</dbReference>
<organism evidence="1 2">
    <name type="scientific">Halorientalis persicus</name>
    <dbReference type="NCBI Taxonomy" id="1367881"/>
    <lineage>
        <taxon>Archaea</taxon>
        <taxon>Methanobacteriati</taxon>
        <taxon>Methanobacteriota</taxon>
        <taxon>Stenosarchaea group</taxon>
        <taxon>Halobacteria</taxon>
        <taxon>Halobacteriales</taxon>
        <taxon>Haloarculaceae</taxon>
        <taxon>Halorientalis</taxon>
    </lineage>
</organism>
<keyword evidence="2" id="KW-1185">Reference proteome</keyword>
<evidence type="ECO:0000313" key="1">
    <source>
        <dbReference type="EMBL" id="SEN69404.1"/>
    </source>
</evidence>
<protein>
    <recommendedName>
        <fullName evidence="3">Small CPxCG-related zinc finger protein</fullName>
    </recommendedName>
</protein>
<gene>
    <name evidence="1" type="ORF">SAMN05216388_1004203</name>
</gene>
<dbReference type="Pfam" id="PF24444">
    <property type="entry name" value="DUF7563"/>
    <property type="match status" value="1"/>
</dbReference>
<name>A0A1H8ILJ6_9EURY</name>
<dbReference type="Proteomes" id="UP000198775">
    <property type="component" value="Unassembled WGS sequence"/>
</dbReference>
<proteinExistence type="predicted"/>
<accession>A0A1H8ILJ6</accession>
<dbReference type="InterPro" id="IPR055985">
    <property type="entry name" value="DUF7563"/>
</dbReference>